<comment type="similarity">
    <text evidence="13">Belongs to the G-protein coupled receptor 1 family.</text>
</comment>
<accession>A0AAY4DG02</accession>
<evidence type="ECO:0000256" key="7">
    <source>
        <dbReference type="ARBA" id="ARBA00023040"/>
    </source>
</evidence>
<dbReference type="GO" id="GO:0004930">
    <property type="term" value="F:G protein-coupled receptor activity"/>
    <property type="evidence" value="ECO:0007669"/>
    <property type="project" value="UniProtKB-KW"/>
</dbReference>
<evidence type="ECO:0000256" key="9">
    <source>
        <dbReference type="ARBA" id="ARBA00023157"/>
    </source>
</evidence>
<feature type="transmembrane region" description="Helical" evidence="14">
    <location>
        <begin position="44"/>
        <end position="67"/>
    </location>
</feature>
<keyword evidence="7 13" id="KW-0297">G-protein coupled receptor</keyword>
<name>A0AAY4DG02_9TELE</name>
<evidence type="ECO:0000256" key="10">
    <source>
        <dbReference type="ARBA" id="ARBA00023170"/>
    </source>
</evidence>
<dbReference type="AlphaFoldDB" id="A0AAY4DG02"/>
<evidence type="ECO:0000256" key="12">
    <source>
        <dbReference type="ARBA" id="ARBA00023224"/>
    </source>
</evidence>
<keyword evidence="2 14" id="KW-1003">Cell membrane</keyword>
<evidence type="ECO:0000256" key="4">
    <source>
        <dbReference type="ARBA" id="ARBA00022692"/>
    </source>
</evidence>
<comment type="subcellular location">
    <subcellularLocation>
        <location evidence="1 14">Cell membrane</location>
        <topology evidence="1 14">Multi-pass membrane protein</topology>
    </subcellularLocation>
</comment>
<sequence>MYFELYGIDGTLMYFFSFFRKTSTMNMNISFTLDGYRGMYQQRFIYAAVLALFYPVTIIANSIIIYVICADKSLHKPMYIFICNLSCINLYGSSSFVPFLLHNIFTKSYDMPWFACLVQIFYVNTYCGCEITNLVVMAYDRYISVCFPLYYEKFMSTSKVIVLIALTWLIPFCRCSITISITAKLPICGRIIEKVYCDNYSVLKLSCSNMYAISSFNLTLVFLFLVLPFFFILYSYIKIISICLTLPRTKQSKVLNTCLPHMVVIFNFFTGSSFEIYQSRFDMSYVPYPVRVMLSLYFLILPPFLNPIIYGARTQNIKNAINRKYDKLFKCK</sequence>
<evidence type="ECO:0000256" key="3">
    <source>
        <dbReference type="ARBA" id="ARBA00022606"/>
    </source>
</evidence>
<dbReference type="GO" id="GO:0005886">
    <property type="term" value="C:plasma membrane"/>
    <property type="evidence" value="ECO:0007669"/>
    <property type="project" value="UniProtKB-SubCell"/>
</dbReference>
<feature type="transmembrane region" description="Helical" evidence="14">
    <location>
        <begin position="254"/>
        <end position="274"/>
    </location>
</feature>
<keyword evidence="10 13" id="KW-0675">Receptor</keyword>
<dbReference type="Pfam" id="PF13853">
    <property type="entry name" value="7tm_4"/>
    <property type="match status" value="1"/>
</dbReference>
<evidence type="ECO:0000313" key="16">
    <source>
        <dbReference type="Ensembl" id="ENSDCDP00010044358.1"/>
    </source>
</evidence>
<feature type="transmembrane region" description="Helical" evidence="14">
    <location>
        <begin position="210"/>
        <end position="234"/>
    </location>
</feature>
<keyword evidence="11" id="KW-0325">Glycoprotein</keyword>
<reference evidence="16" key="2">
    <citation type="submission" date="2025-08" db="UniProtKB">
        <authorList>
            <consortium name="Ensembl"/>
        </authorList>
    </citation>
    <scope>IDENTIFICATION</scope>
</reference>
<evidence type="ECO:0000256" key="5">
    <source>
        <dbReference type="ARBA" id="ARBA00022725"/>
    </source>
</evidence>
<reference evidence="16 17" key="1">
    <citation type="submission" date="2020-06" db="EMBL/GenBank/DDBJ databases">
        <authorList>
            <consortium name="Wellcome Sanger Institute Data Sharing"/>
        </authorList>
    </citation>
    <scope>NUCLEOTIDE SEQUENCE [LARGE SCALE GENOMIC DNA]</scope>
</reference>
<keyword evidence="17" id="KW-1185">Reference proteome</keyword>
<keyword evidence="4 13" id="KW-0812">Transmembrane</keyword>
<evidence type="ECO:0000256" key="11">
    <source>
        <dbReference type="ARBA" id="ARBA00023180"/>
    </source>
</evidence>
<feature type="transmembrane region" description="Helical" evidence="14">
    <location>
        <begin position="79"/>
        <end position="100"/>
    </location>
</feature>
<evidence type="ECO:0000256" key="13">
    <source>
        <dbReference type="RuleBase" id="RU000688"/>
    </source>
</evidence>
<dbReference type="Proteomes" id="UP000694580">
    <property type="component" value="Chromosome 2"/>
</dbReference>
<protein>
    <recommendedName>
        <fullName evidence="14">Olfactory receptor</fullName>
    </recommendedName>
</protein>
<dbReference type="Ensembl" id="ENSDCDT00010054454.1">
    <property type="protein sequence ID" value="ENSDCDP00010044358.1"/>
    <property type="gene ID" value="ENSDCDG00010027468.1"/>
</dbReference>
<dbReference type="PRINTS" id="PR00237">
    <property type="entry name" value="GPCRRHODOPSN"/>
</dbReference>
<keyword evidence="5 14" id="KW-0552">Olfaction</keyword>
<dbReference type="InterPro" id="IPR000276">
    <property type="entry name" value="GPCR_Rhodpsn"/>
</dbReference>
<dbReference type="GeneTree" id="ENSGT00950000183048"/>
<evidence type="ECO:0000256" key="1">
    <source>
        <dbReference type="ARBA" id="ARBA00004651"/>
    </source>
</evidence>
<dbReference type="InterPro" id="IPR000725">
    <property type="entry name" value="Olfact_rcpt"/>
</dbReference>
<feature type="transmembrane region" description="Helical" evidence="14">
    <location>
        <begin position="294"/>
        <end position="312"/>
    </location>
</feature>
<reference evidence="16" key="3">
    <citation type="submission" date="2025-09" db="UniProtKB">
        <authorList>
            <consortium name="Ensembl"/>
        </authorList>
    </citation>
    <scope>IDENTIFICATION</scope>
</reference>
<dbReference type="PROSITE" id="PS00237">
    <property type="entry name" value="G_PROTEIN_RECEP_F1_1"/>
    <property type="match status" value="1"/>
</dbReference>
<proteinExistence type="inferred from homology"/>
<evidence type="ECO:0000259" key="15">
    <source>
        <dbReference type="PROSITE" id="PS50262"/>
    </source>
</evidence>
<evidence type="ECO:0000313" key="17">
    <source>
        <dbReference type="Proteomes" id="UP000694580"/>
    </source>
</evidence>
<keyword evidence="12 13" id="KW-0807">Transducer</keyword>
<feature type="transmembrane region" description="Helical" evidence="14">
    <location>
        <begin position="160"/>
        <end position="181"/>
    </location>
</feature>
<dbReference type="PANTHER" id="PTHR26451:SF885">
    <property type="entry name" value="OLFACTORY RECEPTOR"/>
    <property type="match status" value="1"/>
</dbReference>
<dbReference type="FunFam" id="1.20.1070.10:FF:000024">
    <property type="entry name" value="Olfactory receptor"/>
    <property type="match status" value="1"/>
</dbReference>
<dbReference type="SUPFAM" id="SSF81321">
    <property type="entry name" value="Family A G protein-coupled receptor-like"/>
    <property type="match status" value="1"/>
</dbReference>
<keyword evidence="8 14" id="KW-0472">Membrane</keyword>
<evidence type="ECO:0000256" key="6">
    <source>
        <dbReference type="ARBA" id="ARBA00022989"/>
    </source>
</evidence>
<dbReference type="PRINTS" id="PR00245">
    <property type="entry name" value="OLFACTORYR"/>
</dbReference>
<keyword evidence="6 14" id="KW-1133">Transmembrane helix</keyword>
<dbReference type="InterPro" id="IPR017452">
    <property type="entry name" value="GPCR_Rhodpsn_7TM"/>
</dbReference>
<dbReference type="PROSITE" id="PS50262">
    <property type="entry name" value="G_PROTEIN_RECEP_F1_2"/>
    <property type="match status" value="1"/>
</dbReference>
<dbReference type="GO" id="GO:0004984">
    <property type="term" value="F:olfactory receptor activity"/>
    <property type="evidence" value="ECO:0007669"/>
    <property type="project" value="InterPro"/>
</dbReference>
<feature type="transmembrane region" description="Helical" evidence="14">
    <location>
        <begin position="112"/>
        <end position="139"/>
    </location>
</feature>
<evidence type="ECO:0000256" key="14">
    <source>
        <dbReference type="RuleBase" id="RU363047"/>
    </source>
</evidence>
<organism evidence="16 17">
    <name type="scientific">Denticeps clupeoides</name>
    <name type="common">denticle herring</name>
    <dbReference type="NCBI Taxonomy" id="299321"/>
    <lineage>
        <taxon>Eukaryota</taxon>
        <taxon>Metazoa</taxon>
        <taxon>Chordata</taxon>
        <taxon>Craniata</taxon>
        <taxon>Vertebrata</taxon>
        <taxon>Euteleostomi</taxon>
        <taxon>Actinopterygii</taxon>
        <taxon>Neopterygii</taxon>
        <taxon>Teleostei</taxon>
        <taxon>Clupei</taxon>
        <taxon>Clupeiformes</taxon>
        <taxon>Denticipitoidei</taxon>
        <taxon>Denticipitidae</taxon>
        <taxon>Denticeps</taxon>
    </lineage>
</organism>
<dbReference type="GO" id="GO:0005549">
    <property type="term" value="F:odorant binding"/>
    <property type="evidence" value="ECO:0007669"/>
    <property type="project" value="TreeGrafter"/>
</dbReference>
<keyword evidence="3 14" id="KW-0716">Sensory transduction</keyword>
<dbReference type="PANTHER" id="PTHR26451">
    <property type="entry name" value="G_PROTEIN_RECEP_F1_2 DOMAIN-CONTAINING PROTEIN"/>
    <property type="match status" value="1"/>
</dbReference>
<evidence type="ECO:0000256" key="8">
    <source>
        <dbReference type="ARBA" id="ARBA00023136"/>
    </source>
</evidence>
<feature type="domain" description="G-protein coupled receptors family 1 profile" evidence="15">
    <location>
        <begin position="60"/>
        <end position="310"/>
    </location>
</feature>
<evidence type="ECO:0000256" key="2">
    <source>
        <dbReference type="ARBA" id="ARBA00022475"/>
    </source>
</evidence>
<keyword evidence="9" id="KW-1015">Disulfide bond</keyword>
<dbReference type="Gene3D" id="1.20.1070.10">
    <property type="entry name" value="Rhodopsin 7-helix transmembrane proteins"/>
    <property type="match status" value="1"/>
</dbReference>
<dbReference type="InterPro" id="IPR052921">
    <property type="entry name" value="GPCR1_Superfamily_Member"/>
</dbReference>